<comment type="caution">
    <text evidence="4">The sequence shown here is derived from an EMBL/GenBank/DDBJ whole genome shotgun (WGS) entry which is preliminary data.</text>
</comment>
<gene>
    <name evidence="4" type="ORF">BS47DRAFT_1347000</name>
</gene>
<feature type="transmembrane region" description="Helical" evidence="3">
    <location>
        <begin position="6"/>
        <end position="27"/>
    </location>
</feature>
<dbReference type="PANTHER" id="PTHR41390:SF1">
    <property type="entry name" value="NADH-UBIQUINONE OXIDOREDUCTASE 213 KDA SUBUNIT"/>
    <property type="match status" value="1"/>
</dbReference>
<dbReference type="PANTHER" id="PTHR41390">
    <property type="entry name" value="CHROMOSOME 7, WHOLE GENOME SHOTGUN SEQUENCE"/>
    <property type="match status" value="1"/>
</dbReference>
<organism evidence="4 5">
    <name type="scientific">Hydnum rufescens UP504</name>
    <dbReference type="NCBI Taxonomy" id="1448309"/>
    <lineage>
        <taxon>Eukaryota</taxon>
        <taxon>Fungi</taxon>
        <taxon>Dikarya</taxon>
        <taxon>Basidiomycota</taxon>
        <taxon>Agaricomycotina</taxon>
        <taxon>Agaricomycetes</taxon>
        <taxon>Cantharellales</taxon>
        <taxon>Hydnaceae</taxon>
        <taxon>Hydnum</taxon>
    </lineage>
</organism>
<evidence type="ECO:0000256" key="2">
    <source>
        <dbReference type="SAM" id="MobiDB-lite"/>
    </source>
</evidence>
<keyword evidence="1" id="KW-0175">Coiled coil</keyword>
<evidence type="ECO:0000256" key="3">
    <source>
        <dbReference type="SAM" id="Phobius"/>
    </source>
</evidence>
<evidence type="ECO:0000313" key="5">
    <source>
        <dbReference type="Proteomes" id="UP000886523"/>
    </source>
</evidence>
<dbReference type="EMBL" id="MU129004">
    <property type="protein sequence ID" value="KAF9511144.1"/>
    <property type="molecule type" value="Genomic_DNA"/>
</dbReference>
<feature type="region of interest" description="Disordered" evidence="2">
    <location>
        <begin position="139"/>
        <end position="172"/>
    </location>
</feature>
<evidence type="ECO:0008006" key="6">
    <source>
        <dbReference type="Google" id="ProtNLM"/>
    </source>
</evidence>
<proteinExistence type="predicted"/>
<dbReference type="AlphaFoldDB" id="A0A9P6ASB3"/>
<sequence length="235" mass="25710">MDPDAGSVVLDGVTKLALVGAGMGAVLGRRPKHEIHLLGFPSPLVKRFPSLVLALGTAFNCGVGGLAFFSLREYFIGPLLVRNLNSEQYVRRREAILHGSSNTLPSPSIHDIRTKKLLDTALSGAVAGAILYPLKPEAHTPTASPHLLPNNTPEHQQSSPPSQNQQSAQDPPKAISLSERIMNAMTWVAPVKKLSDEEYMALMERQRVELEKQLQGLKRELDQQKSEDEKRKGPS</sequence>
<keyword evidence="3" id="KW-1133">Transmembrane helix</keyword>
<accession>A0A9P6ASB3</accession>
<feature type="coiled-coil region" evidence="1">
    <location>
        <begin position="200"/>
        <end position="227"/>
    </location>
</feature>
<evidence type="ECO:0000256" key="1">
    <source>
        <dbReference type="SAM" id="Coils"/>
    </source>
</evidence>
<dbReference type="Proteomes" id="UP000886523">
    <property type="component" value="Unassembled WGS sequence"/>
</dbReference>
<reference evidence="4" key="1">
    <citation type="journal article" date="2020" name="Nat. Commun.">
        <title>Large-scale genome sequencing of mycorrhizal fungi provides insights into the early evolution of symbiotic traits.</title>
        <authorList>
            <person name="Miyauchi S."/>
            <person name="Kiss E."/>
            <person name="Kuo A."/>
            <person name="Drula E."/>
            <person name="Kohler A."/>
            <person name="Sanchez-Garcia M."/>
            <person name="Morin E."/>
            <person name="Andreopoulos B."/>
            <person name="Barry K.W."/>
            <person name="Bonito G."/>
            <person name="Buee M."/>
            <person name="Carver A."/>
            <person name="Chen C."/>
            <person name="Cichocki N."/>
            <person name="Clum A."/>
            <person name="Culley D."/>
            <person name="Crous P.W."/>
            <person name="Fauchery L."/>
            <person name="Girlanda M."/>
            <person name="Hayes R.D."/>
            <person name="Keri Z."/>
            <person name="LaButti K."/>
            <person name="Lipzen A."/>
            <person name="Lombard V."/>
            <person name="Magnuson J."/>
            <person name="Maillard F."/>
            <person name="Murat C."/>
            <person name="Nolan M."/>
            <person name="Ohm R.A."/>
            <person name="Pangilinan J."/>
            <person name="Pereira M.F."/>
            <person name="Perotto S."/>
            <person name="Peter M."/>
            <person name="Pfister S."/>
            <person name="Riley R."/>
            <person name="Sitrit Y."/>
            <person name="Stielow J.B."/>
            <person name="Szollosi G."/>
            <person name="Zifcakova L."/>
            <person name="Stursova M."/>
            <person name="Spatafora J.W."/>
            <person name="Tedersoo L."/>
            <person name="Vaario L.M."/>
            <person name="Yamada A."/>
            <person name="Yan M."/>
            <person name="Wang P."/>
            <person name="Xu J."/>
            <person name="Bruns T."/>
            <person name="Baldrian P."/>
            <person name="Vilgalys R."/>
            <person name="Dunand C."/>
            <person name="Henrissat B."/>
            <person name="Grigoriev I.V."/>
            <person name="Hibbett D."/>
            <person name="Nagy L.G."/>
            <person name="Martin F.M."/>
        </authorList>
    </citation>
    <scope>NUCLEOTIDE SEQUENCE</scope>
    <source>
        <strain evidence="4">UP504</strain>
    </source>
</reference>
<keyword evidence="5" id="KW-1185">Reference proteome</keyword>
<keyword evidence="3" id="KW-0472">Membrane</keyword>
<evidence type="ECO:0000313" key="4">
    <source>
        <dbReference type="EMBL" id="KAF9511144.1"/>
    </source>
</evidence>
<feature type="transmembrane region" description="Helical" evidence="3">
    <location>
        <begin position="48"/>
        <end position="71"/>
    </location>
</feature>
<feature type="compositionally biased region" description="Low complexity" evidence="2">
    <location>
        <begin position="156"/>
        <end position="172"/>
    </location>
</feature>
<dbReference type="OrthoDB" id="3366659at2759"/>
<protein>
    <recommendedName>
        <fullName evidence="6">Transmembrane protein</fullName>
    </recommendedName>
</protein>
<keyword evidence="3" id="KW-0812">Transmembrane</keyword>
<name>A0A9P6ASB3_9AGAM</name>